<gene>
    <name evidence="1" type="ORF">BCL74_2979</name>
</gene>
<sequence length="82" mass="9082">MQDQNNRTMPPQEDYCTIIAPSMAEAMRQFTARGLDREGYSIAGRVGRHELLLADGEATTELFAGEKMFAATFVRRRAAATA</sequence>
<evidence type="ECO:0000313" key="2">
    <source>
        <dbReference type="Proteomes" id="UP000277424"/>
    </source>
</evidence>
<evidence type="ECO:0000313" key="1">
    <source>
        <dbReference type="EMBL" id="RKQ68499.1"/>
    </source>
</evidence>
<reference evidence="1 2" key="1">
    <citation type="submission" date="2018-10" db="EMBL/GenBank/DDBJ databases">
        <title>Comparative analysis of microorganisms from saline springs in Andes Mountain Range, Colombia.</title>
        <authorList>
            <person name="Rubin E."/>
        </authorList>
    </citation>
    <scope>NUCLEOTIDE SEQUENCE [LARGE SCALE GENOMIC DNA]</scope>
    <source>
        <strain evidence="1 2">USBA 36</strain>
    </source>
</reference>
<name>A0A420WBU6_9PROT</name>
<dbReference type="AlphaFoldDB" id="A0A420WBU6"/>
<dbReference type="RefSeq" id="WP_008945595.1">
    <property type="nucleotide sequence ID" value="NZ_RBIG01000003.1"/>
</dbReference>
<dbReference type="OrthoDB" id="8451110at2"/>
<organism evidence="1 2">
    <name type="scientific">Oceanibaculum indicum</name>
    <dbReference type="NCBI Taxonomy" id="526216"/>
    <lineage>
        <taxon>Bacteria</taxon>
        <taxon>Pseudomonadati</taxon>
        <taxon>Pseudomonadota</taxon>
        <taxon>Alphaproteobacteria</taxon>
        <taxon>Rhodospirillales</taxon>
        <taxon>Oceanibaculaceae</taxon>
        <taxon>Oceanibaculum</taxon>
    </lineage>
</organism>
<dbReference type="EMBL" id="RBIG01000003">
    <property type="protein sequence ID" value="RKQ68499.1"/>
    <property type="molecule type" value="Genomic_DNA"/>
</dbReference>
<comment type="caution">
    <text evidence="1">The sequence shown here is derived from an EMBL/GenBank/DDBJ whole genome shotgun (WGS) entry which is preliminary data.</text>
</comment>
<proteinExistence type="predicted"/>
<accession>A0A420WBU6</accession>
<protein>
    <submittedName>
        <fullName evidence="1">Uncharacterized protein</fullName>
    </submittedName>
</protein>
<dbReference type="Proteomes" id="UP000277424">
    <property type="component" value="Unassembled WGS sequence"/>
</dbReference>